<dbReference type="InterPro" id="IPR013078">
    <property type="entry name" value="His_Pase_superF_clade-1"/>
</dbReference>
<keyword evidence="3" id="KW-1185">Reference proteome</keyword>
<proteinExistence type="predicted"/>
<dbReference type="PANTHER" id="PTHR46517:SF1">
    <property type="entry name" value="FRUCTOSE-2,6-BISPHOSPHATASE TIGAR"/>
    <property type="match status" value="1"/>
</dbReference>
<gene>
    <name evidence="2" type="ORF">LNP07_02560</name>
</gene>
<dbReference type="PIRSF" id="PIRSF000709">
    <property type="entry name" value="6PFK_2-Ptase"/>
    <property type="match status" value="1"/>
</dbReference>
<dbReference type="Proteomes" id="UP001522905">
    <property type="component" value="Unassembled WGS sequence"/>
</dbReference>
<dbReference type="SUPFAM" id="SSF53254">
    <property type="entry name" value="Phosphoglycerate mutase-like"/>
    <property type="match status" value="1"/>
</dbReference>
<evidence type="ECO:0000313" key="3">
    <source>
        <dbReference type="Proteomes" id="UP001522905"/>
    </source>
</evidence>
<sequence length="216" mass="24059">MAINLYFVRHGQTFLNKYHRIQGLSNAPLTEKGINDGIAAGKRLSQIEFNAAYSSDMQRAIDTAKYILKENSSEIKTPTVSTAFREENFGYFEGSDDQSVWHMIGSPKGANTFNEMIDKFSMEKVVDMIAAADPYGDAETNQDIYDRFMPGLKDVISKANDNDNVLIVAHGTLIRWLVSQFDKSINVADSPKNGGVTKLVANGDNDIKVEFFNKVD</sequence>
<dbReference type="InterPro" id="IPR051695">
    <property type="entry name" value="Phosphoglycerate_Mutase"/>
</dbReference>
<organism evidence="2 3">
    <name type="scientific">Apilactobacillus xinyiensis</name>
    <dbReference type="NCBI Taxonomy" id="2841032"/>
    <lineage>
        <taxon>Bacteria</taxon>
        <taxon>Bacillati</taxon>
        <taxon>Bacillota</taxon>
        <taxon>Bacilli</taxon>
        <taxon>Lactobacillales</taxon>
        <taxon>Lactobacillaceae</taxon>
        <taxon>Apilactobacillus</taxon>
    </lineage>
</organism>
<comment type="caution">
    <text evidence="2">The sequence shown here is derived from an EMBL/GenBank/DDBJ whole genome shotgun (WGS) entry which is preliminary data.</text>
</comment>
<dbReference type="Gene3D" id="3.40.50.1240">
    <property type="entry name" value="Phosphoglycerate mutase-like"/>
    <property type="match status" value="1"/>
</dbReference>
<accession>A0ABT0I0R5</accession>
<dbReference type="EMBL" id="JAJIAO010000002">
    <property type="protein sequence ID" value="MCK8624388.1"/>
    <property type="molecule type" value="Genomic_DNA"/>
</dbReference>
<dbReference type="SMART" id="SM00855">
    <property type="entry name" value="PGAM"/>
    <property type="match status" value="1"/>
</dbReference>
<dbReference type="PANTHER" id="PTHR46517">
    <property type="entry name" value="FRUCTOSE-2,6-BISPHOSPHATASE TIGAR"/>
    <property type="match status" value="1"/>
</dbReference>
<evidence type="ECO:0000256" key="1">
    <source>
        <dbReference type="ARBA" id="ARBA00022801"/>
    </source>
</evidence>
<dbReference type="Pfam" id="PF00300">
    <property type="entry name" value="His_Phos_1"/>
    <property type="match status" value="1"/>
</dbReference>
<evidence type="ECO:0000313" key="2">
    <source>
        <dbReference type="EMBL" id="MCK8624388.1"/>
    </source>
</evidence>
<dbReference type="InterPro" id="IPR029033">
    <property type="entry name" value="His_PPase_superfam"/>
</dbReference>
<keyword evidence="1" id="KW-0378">Hydrolase</keyword>
<protein>
    <submittedName>
        <fullName evidence="2">Histidine phosphatase family protein</fullName>
    </submittedName>
</protein>
<dbReference type="CDD" id="cd07067">
    <property type="entry name" value="HP_PGM_like"/>
    <property type="match status" value="1"/>
</dbReference>
<reference evidence="2 3" key="1">
    <citation type="submission" date="2021-11" db="EMBL/GenBank/DDBJ databases">
        <title>Comparative genomics of bee honey and flower isolates.</title>
        <authorList>
            <person name="Bechtner J.D."/>
            <person name="Gallus M.K."/>
            <person name="Ehrmann M."/>
        </authorList>
    </citation>
    <scope>NUCLEOTIDE SEQUENCE [LARGE SCALE GENOMIC DNA]</scope>
    <source>
        <strain evidence="2 3">M161</strain>
    </source>
</reference>
<name>A0ABT0I0R5_9LACO</name>
<dbReference type="RefSeq" id="WP_248601535.1">
    <property type="nucleotide sequence ID" value="NZ_JAJIAO010000002.1"/>
</dbReference>